<dbReference type="EMBL" id="CP067099">
    <property type="protein sequence ID" value="QQO61968.1"/>
    <property type="molecule type" value="Genomic_DNA"/>
</dbReference>
<evidence type="ECO:0000313" key="1">
    <source>
        <dbReference type="EMBL" id="QQO61968.1"/>
    </source>
</evidence>
<organism evidence="1 2">
    <name type="scientific">Providencia manganoxydans</name>
    <dbReference type="NCBI Taxonomy" id="2923283"/>
    <lineage>
        <taxon>Bacteria</taxon>
        <taxon>Pseudomonadati</taxon>
        <taxon>Pseudomonadota</taxon>
        <taxon>Gammaproteobacteria</taxon>
        <taxon>Enterobacterales</taxon>
        <taxon>Morganellaceae</taxon>
        <taxon>Providencia</taxon>
    </lineage>
</organism>
<accession>A0ABX7ADH1</accession>
<keyword evidence="2" id="KW-1185">Reference proteome</keyword>
<gene>
    <name evidence="1" type="ORF">JI723_17295</name>
</gene>
<name>A0ABX7ADH1_9GAMM</name>
<dbReference type="Proteomes" id="UP000596157">
    <property type="component" value="Chromosome"/>
</dbReference>
<dbReference type="GeneID" id="92280510"/>
<dbReference type="RefSeq" id="WP_337979596.1">
    <property type="nucleotide sequence ID" value="NZ_CP067099.1"/>
</dbReference>
<evidence type="ECO:0000313" key="2">
    <source>
        <dbReference type="Proteomes" id="UP000596157"/>
    </source>
</evidence>
<dbReference type="InterPro" id="IPR036937">
    <property type="entry name" value="Adhesion_dom_fimbrial_sf"/>
</dbReference>
<reference evidence="2" key="1">
    <citation type="submission" date="2021-01" db="EMBL/GenBank/DDBJ databases">
        <title>Providencia vermicola LLDRA6, a soil-borne Mn(II)-oxidizing bacterium, exploits a strategy of superoxide production coupled to hydrogen peroxide consumption to generate Mn oxides, as revealed by transcriptional up-regulation of genes for phenylacetic acid catabolism.</title>
        <authorList>
            <person name="Chen S."/>
            <person name="Ding Z."/>
            <person name="Chen J."/>
            <person name="Luo J."/>
            <person name="Ruan X."/>
            <person name="Li Z."/>
            <person name="Liao F."/>
            <person name="He J."/>
            <person name="Li D."/>
        </authorList>
    </citation>
    <scope>NUCLEOTIDE SEQUENCE [LARGE SCALE GENOMIC DNA]</scope>
    <source>
        <strain evidence="2">LLDRA6</strain>
    </source>
</reference>
<dbReference type="Gene3D" id="2.60.40.1090">
    <property type="entry name" value="Fimbrial-type adhesion domain"/>
    <property type="match status" value="1"/>
</dbReference>
<proteinExistence type="predicted"/>
<protein>
    <recommendedName>
        <fullName evidence="3">PapG chaperone-binding domain-containing protein</fullName>
    </recommendedName>
</protein>
<evidence type="ECO:0008006" key="3">
    <source>
        <dbReference type="Google" id="ProtNLM"/>
    </source>
</evidence>
<sequence>MKSLLNLIILIPFFTFGDNYELELKYPLPGSSWIMPDKITWISIENIRSPGQLGHKATCGYTSSSGPNFVPCNTCTFSSRISYKSINGKETVRWSDRIDLPGSCHNYSRDSLIRALTFKTVDLGYSFGSEGQNEMTAGTAVCARLYGVGNTGHVTTPWDFENNGTPLHYGSTCKYIKAAPVPPVCVTSVPNINHGVISRELVAGHVATGQGSINCNKSANVSIYVMYNDPVSKTDVMKSPSGSQLSHTLTISLDGKDYVNAIESTIEGGNIPIYISDTLGTEAAVAGEYLGSTVIVFDYR</sequence>